<feature type="region of interest" description="Disordered" evidence="2">
    <location>
        <begin position="205"/>
        <end position="228"/>
    </location>
</feature>
<dbReference type="GO" id="GO:0008270">
    <property type="term" value="F:zinc ion binding"/>
    <property type="evidence" value="ECO:0007669"/>
    <property type="project" value="UniProtKB-KW"/>
</dbReference>
<reference evidence="4 5" key="1">
    <citation type="submission" date="2019-03" db="EMBL/GenBank/DDBJ databases">
        <title>Genomic Encyclopedia of Type Strains, Phase IV (KMG-IV): sequencing the most valuable type-strain genomes for metagenomic binning, comparative biology and taxonomic classification.</title>
        <authorList>
            <person name="Goeker M."/>
        </authorList>
    </citation>
    <scope>NUCLEOTIDE SEQUENCE [LARGE SCALE GENOMIC DNA]</scope>
    <source>
        <strain evidence="4 5">DSM 46770</strain>
    </source>
</reference>
<name>A0A4R6ULG9_9ACTN</name>
<proteinExistence type="predicted"/>
<keyword evidence="1" id="KW-0863">Zinc-finger</keyword>
<comment type="caution">
    <text evidence="4">The sequence shown here is derived from an EMBL/GenBank/DDBJ whole genome shotgun (WGS) entry which is preliminary data.</text>
</comment>
<evidence type="ECO:0000313" key="5">
    <source>
        <dbReference type="Proteomes" id="UP000295281"/>
    </source>
</evidence>
<dbReference type="Proteomes" id="UP000295281">
    <property type="component" value="Unassembled WGS sequence"/>
</dbReference>
<dbReference type="PANTHER" id="PTHR38133">
    <property type="entry name" value="SLR1429 PROTEIN"/>
    <property type="match status" value="1"/>
</dbReference>
<feature type="compositionally biased region" description="Pro residues" evidence="2">
    <location>
        <begin position="212"/>
        <end position="221"/>
    </location>
</feature>
<keyword evidence="1" id="KW-0479">Metal-binding</keyword>
<keyword evidence="5" id="KW-1185">Reference proteome</keyword>
<dbReference type="OrthoDB" id="188274at2"/>
<dbReference type="RefSeq" id="WP_133743183.1">
    <property type="nucleotide sequence ID" value="NZ_SNYN01000025.1"/>
</dbReference>
<evidence type="ECO:0000256" key="2">
    <source>
        <dbReference type="SAM" id="MobiDB-lite"/>
    </source>
</evidence>
<protein>
    <submittedName>
        <fullName evidence="4">Putative Zn finger protein</fullName>
    </submittedName>
</protein>
<gene>
    <name evidence="4" type="ORF">EV190_12546</name>
</gene>
<keyword evidence="1" id="KW-0862">Zinc</keyword>
<evidence type="ECO:0000259" key="3">
    <source>
        <dbReference type="PROSITE" id="PS50966"/>
    </source>
</evidence>
<evidence type="ECO:0000313" key="4">
    <source>
        <dbReference type="EMBL" id="TDQ46359.1"/>
    </source>
</evidence>
<dbReference type="AlphaFoldDB" id="A0A4R6ULG9"/>
<evidence type="ECO:0000256" key="1">
    <source>
        <dbReference type="PROSITE-ProRule" id="PRU00325"/>
    </source>
</evidence>
<dbReference type="Pfam" id="PF04434">
    <property type="entry name" value="SWIM"/>
    <property type="match status" value="1"/>
</dbReference>
<dbReference type="EMBL" id="SNYN01000025">
    <property type="protein sequence ID" value="TDQ46359.1"/>
    <property type="molecule type" value="Genomic_DNA"/>
</dbReference>
<dbReference type="PROSITE" id="PS50966">
    <property type="entry name" value="ZF_SWIM"/>
    <property type="match status" value="1"/>
</dbReference>
<feature type="domain" description="SWIM-type" evidence="3">
    <location>
        <begin position="110"/>
        <end position="141"/>
    </location>
</feature>
<dbReference type="InterPro" id="IPR007527">
    <property type="entry name" value="Znf_SWIM"/>
</dbReference>
<dbReference type="PANTHER" id="PTHR38133:SF1">
    <property type="entry name" value="SLR1429 PROTEIN"/>
    <property type="match status" value="1"/>
</dbReference>
<organism evidence="4 5">
    <name type="scientific">Actinorugispora endophytica</name>
    <dbReference type="NCBI Taxonomy" id="1605990"/>
    <lineage>
        <taxon>Bacteria</taxon>
        <taxon>Bacillati</taxon>
        <taxon>Actinomycetota</taxon>
        <taxon>Actinomycetes</taxon>
        <taxon>Streptosporangiales</taxon>
        <taxon>Nocardiopsidaceae</taxon>
        <taxon>Actinorugispora</taxon>
    </lineage>
</organism>
<sequence length="254" mass="27156">MSGHRWWSARFVAALEEDTESGRLRRGRALADGGAVARLRVGPGEVLARVQGSRQAPYRVSLIFPVLDDGQWDTAVAALSGQPLFRARLLSGELPPEVERVFDVLGLPLFPRGLDDLVLTCSCPDWGDPCKHAAAALYTLADRLDEDPFLLTAWLGRNRTELLSAMRLRSRSSAAPHAFADAAPPVHVAARPLPETAEAFWHAPALPRRPRPGPVQPPPFPSDSDGNGLAAALAPLYARLTAPAPRPGGGGPAV</sequence>
<accession>A0A4R6ULG9</accession>